<dbReference type="AlphaFoldDB" id="A0AAX3BEI1"/>
<dbReference type="KEGG" id="taqu:KDW03_02160"/>
<organism evidence="1 2">
    <name type="scientific">Thermospira aquatica</name>
    <dbReference type="NCBI Taxonomy" id="2828656"/>
    <lineage>
        <taxon>Bacteria</taxon>
        <taxon>Pseudomonadati</taxon>
        <taxon>Spirochaetota</taxon>
        <taxon>Spirochaetia</taxon>
        <taxon>Brevinematales</taxon>
        <taxon>Thermospiraceae</taxon>
        <taxon>Thermospira</taxon>
    </lineage>
</organism>
<evidence type="ECO:0000313" key="2">
    <source>
        <dbReference type="Proteomes" id="UP001056539"/>
    </source>
</evidence>
<dbReference type="RefSeq" id="WP_271435759.1">
    <property type="nucleotide sequence ID" value="NZ_CP073355.1"/>
</dbReference>
<reference evidence="1" key="1">
    <citation type="submission" date="2021-04" db="EMBL/GenBank/DDBJ databases">
        <authorList>
            <person name="Postec A."/>
        </authorList>
    </citation>
    <scope>NUCLEOTIDE SEQUENCE</scope>
    <source>
        <strain evidence="1">F1F22</strain>
    </source>
</reference>
<evidence type="ECO:0000313" key="1">
    <source>
        <dbReference type="EMBL" id="URA10631.1"/>
    </source>
</evidence>
<dbReference type="EMBL" id="CP073355">
    <property type="protein sequence ID" value="URA10631.1"/>
    <property type="molecule type" value="Genomic_DNA"/>
</dbReference>
<proteinExistence type="predicted"/>
<protein>
    <submittedName>
        <fullName evidence="1">Uncharacterized protein</fullName>
    </submittedName>
</protein>
<gene>
    <name evidence="1" type="ORF">KDW03_02160</name>
</gene>
<name>A0AAX3BEI1_9SPIR</name>
<dbReference type="Proteomes" id="UP001056539">
    <property type="component" value="Chromosome"/>
</dbReference>
<reference evidence="1" key="2">
    <citation type="submission" date="2022-06" db="EMBL/GenBank/DDBJ databases">
        <title>Thermospira aquatica gen. nov., sp. nov.</title>
        <authorList>
            <person name="Ben Ali Gam Z."/>
            <person name="Labat M."/>
        </authorList>
    </citation>
    <scope>NUCLEOTIDE SEQUENCE</scope>
    <source>
        <strain evidence="1">F1F22</strain>
    </source>
</reference>
<keyword evidence="2" id="KW-1185">Reference proteome</keyword>
<sequence>MRSVNVDSIQVSSLWRNSTTSPHGSGRGIDIVAATRDGVTVRFNNTPAYANQYDQNTEFIEEVYTAFYNDPRVSQVLNPSRMLSRDPNNYYDEPNIWNQPKQQNVNSKFYRLMIAHNNHLHITIWRQ</sequence>
<accession>A0AAX3BEI1</accession>